<dbReference type="Proteomes" id="UP000265768">
    <property type="component" value="Unassembled WGS sequence"/>
</dbReference>
<comment type="caution">
    <text evidence="2">The sequence shown here is derived from an EMBL/GenBank/DDBJ whole genome shotgun (WGS) entry which is preliminary data.</text>
</comment>
<dbReference type="AlphaFoldDB" id="A0A3A4A782"/>
<evidence type="ECO:0000313" key="3">
    <source>
        <dbReference type="Proteomes" id="UP000265768"/>
    </source>
</evidence>
<evidence type="ECO:0000256" key="1">
    <source>
        <dbReference type="SAM" id="MobiDB-lite"/>
    </source>
</evidence>
<protein>
    <submittedName>
        <fullName evidence="2">Uncharacterized protein</fullName>
    </submittedName>
</protein>
<dbReference type="RefSeq" id="WP_119931262.1">
    <property type="nucleotide sequence ID" value="NZ_QZEY01000024.1"/>
</dbReference>
<dbReference type="InterPro" id="IPR046210">
    <property type="entry name" value="DUF6243"/>
</dbReference>
<accession>A0A3A4A782</accession>
<proteinExistence type="predicted"/>
<name>A0A3A4A782_9ACTN</name>
<feature type="region of interest" description="Disordered" evidence="1">
    <location>
        <begin position="1"/>
        <end position="71"/>
    </location>
</feature>
<evidence type="ECO:0000313" key="2">
    <source>
        <dbReference type="EMBL" id="RJL21729.1"/>
    </source>
</evidence>
<organism evidence="2 3">
    <name type="scientific">Bailinhaonella thermotolerans</name>
    <dbReference type="NCBI Taxonomy" id="1070861"/>
    <lineage>
        <taxon>Bacteria</taxon>
        <taxon>Bacillati</taxon>
        <taxon>Actinomycetota</taxon>
        <taxon>Actinomycetes</taxon>
        <taxon>Streptosporangiales</taxon>
        <taxon>Streptosporangiaceae</taxon>
        <taxon>Bailinhaonella</taxon>
    </lineage>
</organism>
<keyword evidence="3" id="KW-1185">Reference proteome</keyword>
<feature type="compositionally biased region" description="Gly residues" evidence="1">
    <location>
        <begin position="54"/>
        <end position="71"/>
    </location>
</feature>
<dbReference type="EMBL" id="QZEY01000024">
    <property type="protein sequence ID" value="RJL21729.1"/>
    <property type="molecule type" value="Genomic_DNA"/>
</dbReference>
<sequence length="71" mass="7327">MGRRSGNLLGVGGQRKTLSRDQLRGKAGGSKGGGRDSATRKQELLRKMRELSGENGGNDQGSGGGESAPQD</sequence>
<reference evidence="2 3" key="1">
    <citation type="submission" date="2018-09" db="EMBL/GenBank/DDBJ databases">
        <title>YIM 75507 draft genome.</title>
        <authorList>
            <person name="Tang S."/>
            <person name="Feng Y."/>
        </authorList>
    </citation>
    <scope>NUCLEOTIDE SEQUENCE [LARGE SCALE GENOMIC DNA]</scope>
    <source>
        <strain evidence="2 3">YIM 75507</strain>
    </source>
</reference>
<feature type="compositionally biased region" description="Basic and acidic residues" evidence="1">
    <location>
        <begin position="33"/>
        <end position="52"/>
    </location>
</feature>
<gene>
    <name evidence="2" type="ORF">D5H75_36965</name>
</gene>
<dbReference type="Pfam" id="PF19756">
    <property type="entry name" value="DUF6243"/>
    <property type="match status" value="1"/>
</dbReference>